<comment type="caution">
    <text evidence="2">The sequence shown here is derived from an EMBL/GenBank/DDBJ whole genome shotgun (WGS) entry which is preliminary data.</text>
</comment>
<feature type="transmembrane region" description="Helical" evidence="1">
    <location>
        <begin position="390"/>
        <end position="408"/>
    </location>
</feature>
<dbReference type="EMBL" id="MHQI01000019">
    <property type="protein sequence ID" value="OHA00342.1"/>
    <property type="molecule type" value="Genomic_DNA"/>
</dbReference>
<name>A0A1G2KNX1_9BACT</name>
<accession>A0A1G2KNX1</accession>
<dbReference type="AlphaFoldDB" id="A0A1G2KNX1"/>
<organism evidence="2 3">
    <name type="scientific">Candidatus Sungbacteria bacterium RIFCSPHIGHO2_02_FULL_47_11</name>
    <dbReference type="NCBI Taxonomy" id="1802270"/>
    <lineage>
        <taxon>Bacteria</taxon>
        <taxon>Candidatus Sungiibacteriota</taxon>
    </lineage>
</organism>
<proteinExistence type="predicted"/>
<sequence>MNILSRLAHLPTFLLLVGYPVYWLELYVFKIDHGQTSLLASVLFVIAGSAYILRTQYSKRGTRAAGELTSLSLTAKSLIAGSALLSLFILVCIFMAALLPPHLTQETDAMNYHITLPRQHLLIHSFEHLPWAADDLFLLPIQFALAPYWLVTTLPNKFPQFLFLAGLILTSIHLANAWGSKRILCALVVAFAVFGSHHLGIQMGTAMLDIVICYLFIAAIDSLLQGKVGLAIVEFTFLVWSKPLMPVQTALLAVLLLSVFFILRKVGWKTVRLAFDSASEIFLKKMDPQFLKKFMLGFALLSMAVAGPFIVKSFYHSGTPLFPLGPGLFKINNTVDYESAWGRSLKKSAEMWTNAEMRDQYGYGRSPVDFVKHFWLIAVPEKGVNNAFDYPVGLPYLLVLGPFIFLFWNTLRRREFAVVPWIVVLSWFLWWEGTQQSRYLYIPTVLMFITVLPQMKNYSKIFLAALLVALSLNALSIFRAHRHDLVRAPQAVLRDKDQMLVEMNRRYITDQSSDVVDLDFHDVAFAQFPVRVIRGSLPHTLALE</sequence>
<feature type="transmembrane region" description="Helical" evidence="1">
    <location>
        <begin position="158"/>
        <end position="175"/>
    </location>
</feature>
<keyword evidence="1" id="KW-1133">Transmembrane helix</keyword>
<feature type="transmembrane region" description="Helical" evidence="1">
    <location>
        <begin position="206"/>
        <end position="224"/>
    </location>
</feature>
<feature type="transmembrane region" description="Helical" evidence="1">
    <location>
        <begin position="294"/>
        <end position="315"/>
    </location>
</feature>
<evidence type="ECO:0000313" key="3">
    <source>
        <dbReference type="Proteomes" id="UP000179023"/>
    </source>
</evidence>
<feature type="transmembrane region" description="Helical" evidence="1">
    <location>
        <begin position="36"/>
        <end position="53"/>
    </location>
</feature>
<evidence type="ECO:0008006" key="4">
    <source>
        <dbReference type="Google" id="ProtNLM"/>
    </source>
</evidence>
<keyword evidence="1" id="KW-0812">Transmembrane</keyword>
<feature type="transmembrane region" description="Helical" evidence="1">
    <location>
        <begin position="244"/>
        <end position="263"/>
    </location>
</feature>
<reference evidence="2 3" key="1">
    <citation type="journal article" date="2016" name="Nat. Commun.">
        <title>Thousands of microbial genomes shed light on interconnected biogeochemical processes in an aquifer system.</title>
        <authorList>
            <person name="Anantharaman K."/>
            <person name="Brown C.T."/>
            <person name="Hug L.A."/>
            <person name="Sharon I."/>
            <person name="Castelle C.J."/>
            <person name="Probst A.J."/>
            <person name="Thomas B.C."/>
            <person name="Singh A."/>
            <person name="Wilkins M.J."/>
            <person name="Karaoz U."/>
            <person name="Brodie E.L."/>
            <person name="Williams K.H."/>
            <person name="Hubbard S.S."/>
            <person name="Banfield J.F."/>
        </authorList>
    </citation>
    <scope>NUCLEOTIDE SEQUENCE [LARGE SCALE GENOMIC DNA]</scope>
</reference>
<keyword evidence="1" id="KW-0472">Membrane</keyword>
<feature type="transmembrane region" description="Helical" evidence="1">
    <location>
        <begin position="415"/>
        <end position="431"/>
    </location>
</feature>
<gene>
    <name evidence="2" type="ORF">A3C07_01860</name>
</gene>
<evidence type="ECO:0000313" key="2">
    <source>
        <dbReference type="EMBL" id="OHA00342.1"/>
    </source>
</evidence>
<feature type="transmembrane region" description="Helical" evidence="1">
    <location>
        <begin position="78"/>
        <end position="99"/>
    </location>
</feature>
<protein>
    <recommendedName>
        <fullName evidence="4">Glycosyltransferase RgtA/B/C/D-like domain-containing protein</fullName>
    </recommendedName>
</protein>
<dbReference type="Proteomes" id="UP000179023">
    <property type="component" value="Unassembled WGS sequence"/>
</dbReference>
<feature type="transmembrane region" description="Helical" evidence="1">
    <location>
        <begin position="7"/>
        <end position="24"/>
    </location>
</feature>
<feature type="transmembrane region" description="Helical" evidence="1">
    <location>
        <begin position="461"/>
        <end position="478"/>
    </location>
</feature>
<evidence type="ECO:0000256" key="1">
    <source>
        <dbReference type="SAM" id="Phobius"/>
    </source>
</evidence>